<comment type="caution">
    <text evidence="1">The sequence shown here is derived from an EMBL/GenBank/DDBJ whole genome shotgun (WGS) entry which is preliminary data.</text>
</comment>
<reference evidence="1" key="1">
    <citation type="submission" date="2021-06" db="EMBL/GenBank/DDBJ databases">
        <authorList>
            <person name="Kallberg Y."/>
            <person name="Tangrot J."/>
            <person name="Rosling A."/>
        </authorList>
    </citation>
    <scope>NUCLEOTIDE SEQUENCE</scope>
    <source>
        <strain evidence="1">MA461A</strain>
    </source>
</reference>
<accession>A0ACA9LIN0</accession>
<gene>
    <name evidence="1" type="ORF">RPERSI_LOCUS3121</name>
</gene>
<name>A0ACA9LIN0_9GLOM</name>
<dbReference type="EMBL" id="CAJVQC010003673">
    <property type="protein sequence ID" value="CAG8530590.1"/>
    <property type="molecule type" value="Genomic_DNA"/>
</dbReference>
<keyword evidence="2" id="KW-1185">Reference proteome</keyword>
<feature type="non-terminal residue" evidence="1">
    <location>
        <position position="1"/>
    </location>
</feature>
<protein>
    <submittedName>
        <fullName evidence="1">28313_t:CDS:1</fullName>
    </submittedName>
</protein>
<dbReference type="Proteomes" id="UP000789920">
    <property type="component" value="Unassembled WGS sequence"/>
</dbReference>
<evidence type="ECO:0000313" key="1">
    <source>
        <dbReference type="EMBL" id="CAG8530590.1"/>
    </source>
</evidence>
<sequence length="829" mass="97099">QEINQELTEIENEPSTPPPPKPSATTSLKITETETKLKVAKKKLERKQQEVKKAQQKAQSQPSKQNQQKLEETQQENKQAQQEFQAAQEQLASLESQQAFEETLEKKQEEIQEQQQEEAGSQPSIIDEYNIFSNSGELKTQQLEDLKTVIQIKEETYQKELEIQKKAENLQKATELEEKLKAVQENLELEKADKLLSQALEDNKNQTTSPLLLNKLDKLPSASEEELEIISQLYLTVKKFALLASQAQYLSINEREQIIENFPNFSQDLKLRLVNSGLNSLGINTLNKKGQLVELNHALHQEKANFGLTLKEKENILRMFINELDLTKEQQQALEQVGVRFFNASEWVIEEDQKQPLLKAGLSRVILTEEQKTQLINLHPDTFRIFPLNEQQKNILQALAPLTREDKYSEDGLQIVRKLELKPSSQNFLVNEEIIPNPNLDFGEIKSPYLPLKISFLGGEQKILRKEREAQEKQLRAEEILANKQSIITSLLEDILLTCGLKTIPRYHFWEILIFAVENFTSLTWQNNSQEDQKEAVRKAIKTLSNDTLLSHQQYAELSTLLTKYPNKKYASSQNPKEREIFKDLNLEELINEKINQALAGYQPKEVFYDSEEELENQALEKTAEQTNTPSTSRYDDLLTNLDKEEAERQRKKLEREEARKKLEEAELKRREEKLSEKDRKLKEQEEQRKREKELAELEEKKRQEQKASREKALKEEQETHLANQKRIIEEQQQARQEAFNNQQKEAELAEEKKRKDIENLEKQNQFAKEQLEKQKELLEKETQEKLKNIAAEDEKERQKILKQQQEREIALENERRENERNLQDQKQR</sequence>
<proteinExistence type="predicted"/>
<organism evidence="1 2">
    <name type="scientific">Racocetra persica</name>
    <dbReference type="NCBI Taxonomy" id="160502"/>
    <lineage>
        <taxon>Eukaryota</taxon>
        <taxon>Fungi</taxon>
        <taxon>Fungi incertae sedis</taxon>
        <taxon>Mucoromycota</taxon>
        <taxon>Glomeromycotina</taxon>
        <taxon>Glomeromycetes</taxon>
        <taxon>Diversisporales</taxon>
        <taxon>Gigasporaceae</taxon>
        <taxon>Racocetra</taxon>
    </lineage>
</organism>
<evidence type="ECO:0000313" key="2">
    <source>
        <dbReference type="Proteomes" id="UP000789920"/>
    </source>
</evidence>